<keyword evidence="1" id="KW-1133">Transmembrane helix</keyword>
<dbReference type="AlphaFoldDB" id="A0A3D8PIH7"/>
<name>A0A3D8PIH7_9BACI</name>
<protein>
    <recommendedName>
        <fullName evidence="4">YbbR-like domain-containing protein YbbR</fullName>
    </recommendedName>
</protein>
<comment type="caution">
    <text evidence="2">The sequence shown here is derived from an EMBL/GenBank/DDBJ whole genome shotgun (WGS) entry which is preliminary data.</text>
</comment>
<keyword evidence="1" id="KW-0472">Membrane</keyword>
<sequence>MDNWFKSKWFVRAISLAFAVILYFFVDITLNSSANDSSIPNNPNNLQTLEDVPVDIKINDENYVVSGVPDYVTVTLSGPPAILTPTTYRRNFDVYVDLEGLGEGTHIVELEYNITSELEAYIEPKTIEVEIEERASEQFQVSVDFINQNKLPEGYELGEYSIEPAEVTLTSSRAVIDQIGVVRAYVNVAGIEGPIKNREVPVNVYDGQGNEVNVRIVPETVQVSAEIINPSKEVPIEVVTTGELSAGYSLESATATIDEIEIFGKSDLLESITSISTEAIDLSKLTESGTVDVELALPEGVKVKGTATIEVEIELEQTKKLESIPINIEGLQEGQVIRFAQSGTDTIDLALVGNEATVKGITNEDFQVNINVNDLDEGQHEVPIIIEGPESEDLTVTPEFEEVRVVIN</sequence>
<dbReference type="Proteomes" id="UP000256520">
    <property type="component" value="Unassembled WGS sequence"/>
</dbReference>
<reference evidence="3" key="1">
    <citation type="submission" date="2017-11" db="EMBL/GenBank/DDBJ databases">
        <authorList>
            <person name="Zhu W."/>
        </authorList>
    </citation>
    <scope>NUCLEOTIDE SEQUENCE [LARGE SCALE GENOMIC DNA]</scope>
    <source>
        <strain evidence="3">CAU 1051</strain>
    </source>
</reference>
<proteinExistence type="predicted"/>
<evidence type="ECO:0000313" key="2">
    <source>
        <dbReference type="EMBL" id="RDW14985.1"/>
    </source>
</evidence>
<feature type="transmembrane region" description="Helical" evidence="1">
    <location>
        <begin position="9"/>
        <end position="26"/>
    </location>
</feature>
<dbReference type="PANTHER" id="PTHR37804:SF1">
    <property type="entry name" value="CDAA REGULATORY PROTEIN CDAR"/>
    <property type="match status" value="1"/>
</dbReference>
<organism evidence="2 3">
    <name type="scientific">Oceanobacillus chungangensis</name>
    <dbReference type="NCBI Taxonomy" id="1229152"/>
    <lineage>
        <taxon>Bacteria</taxon>
        <taxon>Bacillati</taxon>
        <taxon>Bacillota</taxon>
        <taxon>Bacilli</taxon>
        <taxon>Bacillales</taxon>
        <taxon>Bacillaceae</taxon>
        <taxon>Oceanobacillus</taxon>
    </lineage>
</organism>
<dbReference type="Gene3D" id="2.170.120.30">
    <property type="match status" value="2"/>
</dbReference>
<evidence type="ECO:0000313" key="3">
    <source>
        <dbReference type="Proteomes" id="UP000256520"/>
    </source>
</evidence>
<dbReference type="EMBL" id="PIOD01000030">
    <property type="protein sequence ID" value="RDW14985.1"/>
    <property type="molecule type" value="Genomic_DNA"/>
</dbReference>
<evidence type="ECO:0000256" key="1">
    <source>
        <dbReference type="SAM" id="Phobius"/>
    </source>
</evidence>
<accession>A0A3D8PIH7</accession>
<dbReference type="Gene3D" id="2.170.120.40">
    <property type="entry name" value="YbbR-like domain"/>
    <property type="match status" value="2"/>
</dbReference>
<dbReference type="InterPro" id="IPR053154">
    <property type="entry name" value="c-di-AMP_regulator"/>
</dbReference>
<dbReference type="OrthoDB" id="2960905at2"/>
<keyword evidence="3" id="KW-1185">Reference proteome</keyword>
<evidence type="ECO:0008006" key="4">
    <source>
        <dbReference type="Google" id="ProtNLM"/>
    </source>
</evidence>
<gene>
    <name evidence="2" type="ORF">CWR45_19185</name>
</gene>
<dbReference type="InterPro" id="IPR012505">
    <property type="entry name" value="YbbR"/>
</dbReference>
<dbReference type="PANTHER" id="PTHR37804">
    <property type="entry name" value="CDAA REGULATORY PROTEIN CDAR"/>
    <property type="match status" value="1"/>
</dbReference>
<keyword evidence="1" id="KW-0812">Transmembrane</keyword>
<dbReference type="RefSeq" id="WP_115751447.1">
    <property type="nucleotide sequence ID" value="NZ_PIOD01000030.1"/>
</dbReference>
<dbReference type="Pfam" id="PF07949">
    <property type="entry name" value="YbbR"/>
    <property type="match status" value="3"/>
</dbReference>